<name>A0A8S2JE28_9BILA</name>
<evidence type="ECO:0000313" key="1">
    <source>
        <dbReference type="EMBL" id="CAF3805554.1"/>
    </source>
</evidence>
<sequence length="41" mass="4644">MTLTLITFQHVSVIDTVNDRESSQKSSTFIEKSLGEVHDIH</sequence>
<reference evidence="1" key="1">
    <citation type="submission" date="2021-02" db="EMBL/GenBank/DDBJ databases">
        <authorList>
            <person name="Nowell W R."/>
        </authorList>
    </citation>
    <scope>NUCLEOTIDE SEQUENCE</scope>
</reference>
<comment type="caution">
    <text evidence="1">The sequence shown here is derived from an EMBL/GenBank/DDBJ whole genome shotgun (WGS) entry which is preliminary data.</text>
</comment>
<proteinExistence type="predicted"/>
<evidence type="ECO:0000313" key="2">
    <source>
        <dbReference type="Proteomes" id="UP000681967"/>
    </source>
</evidence>
<dbReference type="EMBL" id="CAJOBH010000614">
    <property type="protein sequence ID" value="CAF3805554.1"/>
    <property type="molecule type" value="Genomic_DNA"/>
</dbReference>
<dbReference type="Proteomes" id="UP000681967">
    <property type="component" value="Unassembled WGS sequence"/>
</dbReference>
<organism evidence="1 2">
    <name type="scientific">Rotaria magnacalcarata</name>
    <dbReference type="NCBI Taxonomy" id="392030"/>
    <lineage>
        <taxon>Eukaryota</taxon>
        <taxon>Metazoa</taxon>
        <taxon>Spiralia</taxon>
        <taxon>Gnathifera</taxon>
        <taxon>Rotifera</taxon>
        <taxon>Eurotatoria</taxon>
        <taxon>Bdelloidea</taxon>
        <taxon>Philodinida</taxon>
        <taxon>Philodinidae</taxon>
        <taxon>Rotaria</taxon>
    </lineage>
</organism>
<dbReference type="AlphaFoldDB" id="A0A8S2JE28"/>
<feature type="non-terminal residue" evidence="1">
    <location>
        <position position="41"/>
    </location>
</feature>
<accession>A0A8S2JE28</accession>
<protein>
    <submittedName>
        <fullName evidence="1">Uncharacterized protein</fullName>
    </submittedName>
</protein>
<gene>
    <name evidence="1" type="ORF">BYL167_LOCUS3243</name>
</gene>